<dbReference type="Proteomes" id="UP000650467">
    <property type="component" value="Unassembled WGS sequence"/>
</dbReference>
<name>A0A835TKX7_CHLIN</name>
<evidence type="ECO:0000313" key="3">
    <source>
        <dbReference type="Proteomes" id="UP000650467"/>
    </source>
</evidence>
<evidence type="ECO:0000313" key="2">
    <source>
        <dbReference type="EMBL" id="KAG2442444.1"/>
    </source>
</evidence>
<evidence type="ECO:0000256" key="1">
    <source>
        <dbReference type="SAM" id="MobiDB-lite"/>
    </source>
</evidence>
<dbReference type="EMBL" id="JAEHOC010000004">
    <property type="protein sequence ID" value="KAG2442444.1"/>
    <property type="molecule type" value="Genomic_DNA"/>
</dbReference>
<keyword evidence="3" id="KW-1185">Reference proteome</keyword>
<feature type="compositionally biased region" description="Polar residues" evidence="1">
    <location>
        <begin position="1"/>
        <end position="10"/>
    </location>
</feature>
<dbReference type="AlphaFoldDB" id="A0A835TKX7"/>
<protein>
    <submittedName>
        <fullName evidence="2">Uncharacterized protein</fullName>
    </submittedName>
</protein>
<organism evidence="2 3">
    <name type="scientific">Chlamydomonas incerta</name>
    <dbReference type="NCBI Taxonomy" id="51695"/>
    <lineage>
        <taxon>Eukaryota</taxon>
        <taxon>Viridiplantae</taxon>
        <taxon>Chlorophyta</taxon>
        <taxon>core chlorophytes</taxon>
        <taxon>Chlorophyceae</taxon>
        <taxon>CS clade</taxon>
        <taxon>Chlamydomonadales</taxon>
        <taxon>Chlamydomonadaceae</taxon>
        <taxon>Chlamydomonas</taxon>
    </lineage>
</organism>
<comment type="caution">
    <text evidence="2">The sequence shown here is derived from an EMBL/GenBank/DDBJ whole genome shotgun (WGS) entry which is preliminary data.</text>
</comment>
<accession>A0A835TKX7</accession>
<gene>
    <name evidence="2" type="ORF">HXX76_002530</name>
</gene>
<reference evidence="2" key="1">
    <citation type="journal article" date="2020" name="bioRxiv">
        <title>Comparative genomics of Chlamydomonas.</title>
        <authorList>
            <person name="Craig R.J."/>
            <person name="Hasan A.R."/>
            <person name="Ness R.W."/>
            <person name="Keightley P.D."/>
        </authorList>
    </citation>
    <scope>NUCLEOTIDE SEQUENCE</scope>
    <source>
        <strain evidence="2">SAG 7.73</strain>
    </source>
</reference>
<feature type="region of interest" description="Disordered" evidence="1">
    <location>
        <begin position="1"/>
        <end position="21"/>
    </location>
</feature>
<feature type="region of interest" description="Disordered" evidence="1">
    <location>
        <begin position="48"/>
        <end position="79"/>
    </location>
</feature>
<dbReference type="OrthoDB" id="560530at2759"/>
<sequence length="406" mass="42659">MMRPGSTRSPTARGAALPRCRALPPHAIRAVRRGSVGSSSVRGIRAAAAGAAAGDAPPSKGTEGPTEAGLQPDSPTATGDQALSELRQLRAAVEQLGAGQEALRQELAAQRAAAAKEARIARLQRAQAVVGSRSGGRLGRHSVDYAVAHALAQLGRGSTEFPALPDCGPAETQAELEALTGLCFRTEQRPAGEAGGQERTWPCRAAALFLRTRYAPCAAAASAVAASAASVLLPRALLPAVRRILRGPRVPLKSGCSRTLLLPPETRRCRSCGSFVPRWSSWARVRIEGLRQELAAAVAELAAQRASAAKEARVARLQRAQALVDSRLVAGINTLDQVVGHALARLLSGSTEFEPMCESCNVAYTQAELEALTGLCFRTERRPAGKAGEQERTWLILVDDAAGRTC</sequence>
<proteinExistence type="predicted"/>